<dbReference type="PANTHER" id="PTHR46880:SF5">
    <property type="entry name" value="DUF4371 DOMAIN-CONTAINING PROTEIN"/>
    <property type="match status" value="1"/>
</dbReference>
<evidence type="ECO:0000313" key="1">
    <source>
        <dbReference type="EMBL" id="KAK6178207.1"/>
    </source>
</evidence>
<evidence type="ECO:0000313" key="2">
    <source>
        <dbReference type="Proteomes" id="UP001347796"/>
    </source>
</evidence>
<dbReference type="Proteomes" id="UP001347796">
    <property type="component" value="Unassembled WGS sequence"/>
</dbReference>
<gene>
    <name evidence="1" type="ORF">SNE40_013017</name>
</gene>
<proteinExistence type="predicted"/>
<comment type="caution">
    <text evidence="1">The sequence shown here is derived from an EMBL/GenBank/DDBJ whole genome shotgun (WGS) entry which is preliminary data.</text>
</comment>
<keyword evidence="2" id="KW-1185">Reference proteome</keyword>
<organism evidence="1 2">
    <name type="scientific">Patella caerulea</name>
    <name type="common">Rayed Mediterranean limpet</name>
    <dbReference type="NCBI Taxonomy" id="87958"/>
    <lineage>
        <taxon>Eukaryota</taxon>
        <taxon>Metazoa</taxon>
        <taxon>Spiralia</taxon>
        <taxon>Lophotrochozoa</taxon>
        <taxon>Mollusca</taxon>
        <taxon>Gastropoda</taxon>
        <taxon>Patellogastropoda</taxon>
        <taxon>Patelloidea</taxon>
        <taxon>Patellidae</taxon>
        <taxon>Patella</taxon>
    </lineage>
</organism>
<reference evidence="1 2" key="1">
    <citation type="submission" date="2024-01" db="EMBL/GenBank/DDBJ databases">
        <title>The genome of the rayed Mediterranean limpet Patella caerulea (Linnaeus, 1758).</title>
        <authorList>
            <person name="Anh-Thu Weber A."/>
            <person name="Halstead-Nussloch G."/>
        </authorList>
    </citation>
    <scope>NUCLEOTIDE SEQUENCE [LARGE SCALE GENOMIC DNA]</scope>
    <source>
        <strain evidence="1">AATW-2023a</strain>
        <tissue evidence="1">Whole specimen</tissue>
    </source>
</reference>
<dbReference type="AlphaFoldDB" id="A0AAN8JIJ7"/>
<protein>
    <submittedName>
        <fullName evidence="1">Uncharacterized protein</fullName>
    </submittedName>
</protein>
<sequence length="268" mass="31104">MKTYDSILSCLVNEDGRQKVKAQGFVKKMSKFDFLALTHYLADVLEPLNRLCLSLQRSNLSYADTINQIELTICNLSELQLHDGPVFVEFSKSLPFGWGGAKPVPNFDFKGHLINLNADLVKKFEKVKEKFITNLIENLSARFSPNDNVVKGLSVFDRRELYQENETYQLPENYGIESMDILFTHFSENNSNYKTDKHNHLITGTTVPLMFDNKTTLLSEWTGFKNLLISKKYSHLSHESFKREVILKYENMYPSVCKLYILNIYFHM</sequence>
<name>A0AAN8JIJ7_PATCE</name>
<dbReference type="EMBL" id="JAZGQO010000009">
    <property type="protein sequence ID" value="KAK6178207.1"/>
    <property type="molecule type" value="Genomic_DNA"/>
</dbReference>
<accession>A0AAN8JIJ7</accession>
<dbReference type="PANTHER" id="PTHR46880">
    <property type="entry name" value="RAS-ASSOCIATING DOMAIN-CONTAINING PROTEIN"/>
    <property type="match status" value="1"/>
</dbReference>